<name>A0ABM8VXL2_GIGMA</name>
<evidence type="ECO:0000256" key="1">
    <source>
        <dbReference type="SAM" id="Coils"/>
    </source>
</evidence>
<evidence type="ECO:0000313" key="3">
    <source>
        <dbReference type="EMBL" id="CAG8472067.1"/>
    </source>
</evidence>
<accession>A0ABM8VXL2</accession>
<feature type="coiled-coil region" evidence="1">
    <location>
        <begin position="126"/>
        <end position="256"/>
    </location>
</feature>
<proteinExistence type="predicted"/>
<comment type="caution">
    <text evidence="3">The sequence shown here is derived from an EMBL/GenBank/DDBJ whole genome shotgun (WGS) entry which is preliminary data.</text>
</comment>
<evidence type="ECO:0000313" key="4">
    <source>
        <dbReference type="Proteomes" id="UP000789901"/>
    </source>
</evidence>
<dbReference type="Proteomes" id="UP000789901">
    <property type="component" value="Unassembled WGS sequence"/>
</dbReference>
<feature type="coiled-coil region" evidence="1">
    <location>
        <begin position="34"/>
        <end position="71"/>
    </location>
</feature>
<evidence type="ECO:0000256" key="2">
    <source>
        <dbReference type="SAM" id="MobiDB-lite"/>
    </source>
</evidence>
<gene>
    <name evidence="3" type="ORF">GMARGA_LOCUS826</name>
</gene>
<reference evidence="3 4" key="1">
    <citation type="submission" date="2021-06" db="EMBL/GenBank/DDBJ databases">
        <authorList>
            <person name="Kallberg Y."/>
            <person name="Tangrot J."/>
            <person name="Rosling A."/>
        </authorList>
    </citation>
    <scope>NUCLEOTIDE SEQUENCE [LARGE SCALE GENOMIC DNA]</scope>
    <source>
        <strain evidence="3 4">120-4 pot B 10/14</strain>
    </source>
</reference>
<dbReference type="EMBL" id="CAJVQB010000164">
    <property type="protein sequence ID" value="CAG8472067.1"/>
    <property type="molecule type" value="Genomic_DNA"/>
</dbReference>
<sequence length="916" mass="106456">MVNTEQVFTPLELPQLSPLQSMMNMNQEYLQNNISQQENIHQSLHDNVQQKQKEEEYLKEIEKRKTTYQEKYYPTNSRRFVYFFQGNPDNTISFSSKYWQHLVETRYKDLFTPVATIPSPKEIEETKKLQDEVKKLNAKVNELKSKVDKDGKSITSLTDLRTELDELKREIQLAGIKKESFEDLKKQSQDLLNRINQAEAENYIIHANPVKPISEVINKALAEKQKELDNLRNTKIREAKRENKRLELINGYLRRKLTGEVLSEAEECDEEINQKGLCRSCIREVIYKPKDEYCRNCNEKIDFLNTPFFLGNGICDNCFTIEEQKEINKKSLTLRENSNQEPLFELTLEYYKSTNDYYQFYDGIFIHQNHDIWQTTNRPNKWRDKYKLIVLEKNKKTNNYYECRDKIELLTFIDSYESYSPTVSSVEIVEVRTDIANIYTHFIKAKNNLDISDFVNDTIFDVKYTLFPIRVSGSISKPGGDIDIKQQYQELVQLLNYYPSSNIKLNNLVKSLGGIKNSIQYQAYYTSSGSGVSGEVQQVKPLIQALTNAGTANAITILKGQKQNNEDSASDDDIGGDDWSRLGINEEQKKEFAHWLKNKFEREGHSIIELDDFIGLVGGDLDKYREEYQDSGDTFTPPPFTPPPASDDRKLYDGLATKTKQIPKTKEERIKKEWDDLCQGIPANVKEIEEFEDALDEKGNLYKKKKPGTGRLTFLASFIEPFFEKEGMGSIKKHLIELFQQIELDLAIKQPAFWEKIKKYVKEPPKTIPPAPDLPQDIRTWLDRVRGYIDFSFGSFPEPLNKLAYYGEVEAIIADLEYGENTNQSSTIAHDKLFQRTNEIDNVETPLKSSQADALKAQDTKSITRQLDPRIDAKLLDIIEKIVDKFVIYSNIYNRLKHHFYDLGEPLPRYIEVEVE</sequence>
<feature type="region of interest" description="Disordered" evidence="2">
    <location>
        <begin position="628"/>
        <end position="647"/>
    </location>
</feature>
<keyword evidence="4" id="KW-1185">Reference proteome</keyword>
<feature type="compositionally biased region" description="Pro residues" evidence="2">
    <location>
        <begin position="636"/>
        <end position="645"/>
    </location>
</feature>
<organism evidence="3 4">
    <name type="scientific">Gigaspora margarita</name>
    <dbReference type="NCBI Taxonomy" id="4874"/>
    <lineage>
        <taxon>Eukaryota</taxon>
        <taxon>Fungi</taxon>
        <taxon>Fungi incertae sedis</taxon>
        <taxon>Mucoromycota</taxon>
        <taxon>Glomeromycotina</taxon>
        <taxon>Glomeromycetes</taxon>
        <taxon>Diversisporales</taxon>
        <taxon>Gigasporaceae</taxon>
        <taxon>Gigaspora</taxon>
    </lineage>
</organism>
<keyword evidence="1" id="KW-0175">Coiled coil</keyword>
<protein>
    <submittedName>
        <fullName evidence="3">33649_t:CDS:1</fullName>
    </submittedName>
</protein>